<gene>
    <name evidence="11 15" type="primary">priA</name>
    <name evidence="15" type="ORF">COT61_01735</name>
</gene>
<evidence type="ECO:0000259" key="12">
    <source>
        <dbReference type="Pfam" id="PF17764"/>
    </source>
</evidence>
<dbReference type="PANTHER" id="PTHR30580:SF0">
    <property type="entry name" value="PRIMOSOMAL PROTEIN N"/>
    <property type="match status" value="1"/>
</dbReference>
<dbReference type="Pfam" id="PF18319">
    <property type="entry name" value="Zn_ribbon_PriA"/>
    <property type="match status" value="1"/>
</dbReference>
<evidence type="ECO:0000259" key="13">
    <source>
        <dbReference type="Pfam" id="PF18074"/>
    </source>
</evidence>
<comment type="subunit">
    <text evidence="11">Component of the replication restart primosome.</text>
</comment>
<dbReference type="GO" id="GO:0043138">
    <property type="term" value="F:3'-5' DNA helicase activity"/>
    <property type="evidence" value="ECO:0007669"/>
    <property type="project" value="TreeGrafter"/>
</dbReference>
<dbReference type="Gene3D" id="3.40.1440.60">
    <property type="entry name" value="PriA, 3(prime) DNA-binding domain"/>
    <property type="match status" value="1"/>
</dbReference>
<evidence type="ECO:0000313" key="15">
    <source>
        <dbReference type="EMBL" id="PIS16856.1"/>
    </source>
</evidence>
<evidence type="ECO:0000256" key="1">
    <source>
        <dbReference type="ARBA" id="ARBA00022515"/>
    </source>
</evidence>
<comment type="similarity">
    <text evidence="11">Belongs to the helicase family. PriA subfamily.</text>
</comment>
<dbReference type="Pfam" id="PF18074">
    <property type="entry name" value="PriA_C"/>
    <property type="match status" value="1"/>
</dbReference>
<keyword evidence="8 11" id="KW-0067">ATP-binding</keyword>
<feature type="binding site" evidence="11">
    <location>
        <position position="302"/>
    </location>
    <ligand>
        <name>Zn(2+)</name>
        <dbReference type="ChEBI" id="CHEBI:29105"/>
        <label>2</label>
    </ligand>
</feature>
<evidence type="ECO:0000256" key="4">
    <source>
        <dbReference type="ARBA" id="ARBA00022741"/>
    </source>
</evidence>
<keyword evidence="7 11" id="KW-0862">Zinc</keyword>
<keyword evidence="9 11" id="KW-0238">DNA-binding</keyword>
<dbReference type="EMBL" id="PEZF01000056">
    <property type="protein sequence ID" value="PIS16856.1"/>
    <property type="molecule type" value="Genomic_DNA"/>
</dbReference>
<dbReference type="GO" id="GO:0006269">
    <property type="term" value="P:DNA replication, synthesis of primer"/>
    <property type="evidence" value="ECO:0007669"/>
    <property type="project" value="UniProtKB-KW"/>
</dbReference>
<dbReference type="InterPro" id="IPR027417">
    <property type="entry name" value="P-loop_NTPase"/>
</dbReference>
<keyword evidence="2 11" id="KW-0235">DNA replication</keyword>
<keyword evidence="4 11" id="KW-0547">Nucleotide-binding</keyword>
<evidence type="ECO:0000256" key="10">
    <source>
        <dbReference type="ARBA" id="ARBA00023235"/>
    </source>
</evidence>
<evidence type="ECO:0000256" key="11">
    <source>
        <dbReference type="HAMAP-Rule" id="MF_00983"/>
    </source>
</evidence>
<feature type="binding site" evidence="11">
    <location>
        <position position="299"/>
    </location>
    <ligand>
        <name>Zn(2+)</name>
        <dbReference type="ChEBI" id="CHEBI:29105"/>
        <label>2</label>
    </ligand>
</feature>
<protein>
    <recommendedName>
        <fullName evidence="11">Probable replication restart protein PriA</fullName>
    </recommendedName>
    <alternativeName>
        <fullName evidence="11">Putative ATP-dependent DNA helicase PriA</fullName>
    </alternativeName>
</protein>
<comment type="function">
    <text evidence="11">Initiates the restart of stalled replication forks, which reloads the replicative helicase on sites other than the origin of replication. Recognizes and binds to abandoned replication forks and remodels them to uncover a helicase loading site. Promotes assembly of the primosome at these replication forks.</text>
</comment>
<dbReference type="GO" id="GO:0006270">
    <property type="term" value="P:DNA replication initiation"/>
    <property type="evidence" value="ECO:0007669"/>
    <property type="project" value="TreeGrafter"/>
</dbReference>
<dbReference type="GO" id="GO:0005524">
    <property type="term" value="F:ATP binding"/>
    <property type="evidence" value="ECO:0007669"/>
    <property type="project" value="UniProtKB-UniRule"/>
</dbReference>
<dbReference type="NCBIfam" id="TIGR00595">
    <property type="entry name" value="priA"/>
    <property type="match status" value="1"/>
</dbReference>
<dbReference type="Proteomes" id="UP000229080">
    <property type="component" value="Unassembled WGS sequence"/>
</dbReference>
<feature type="binding site" evidence="11">
    <location>
        <position position="320"/>
    </location>
    <ligand>
        <name>Zn(2+)</name>
        <dbReference type="ChEBI" id="CHEBI:29105"/>
        <label>2</label>
    </ligand>
</feature>
<feature type="domain" description="PriA DNA helicase Cys-rich region (CRR)" evidence="14">
    <location>
        <begin position="299"/>
        <end position="324"/>
    </location>
</feature>
<dbReference type="GO" id="GO:0003677">
    <property type="term" value="F:DNA binding"/>
    <property type="evidence" value="ECO:0007669"/>
    <property type="project" value="UniProtKB-UniRule"/>
</dbReference>
<dbReference type="InterPro" id="IPR005259">
    <property type="entry name" value="PriA"/>
</dbReference>
<comment type="caution">
    <text evidence="15">The sequence shown here is derived from an EMBL/GenBank/DDBJ whole genome shotgun (WGS) entry which is preliminary data.</text>
</comment>
<evidence type="ECO:0000259" key="14">
    <source>
        <dbReference type="Pfam" id="PF18319"/>
    </source>
</evidence>
<dbReference type="PANTHER" id="PTHR30580">
    <property type="entry name" value="PRIMOSOMAL PROTEIN N"/>
    <property type="match status" value="1"/>
</dbReference>
<dbReference type="HAMAP" id="MF_00983">
    <property type="entry name" value="PriA"/>
    <property type="match status" value="1"/>
</dbReference>
<feature type="binding site" evidence="11">
    <location>
        <position position="330"/>
    </location>
    <ligand>
        <name>Zn(2+)</name>
        <dbReference type="ChEBI" id="CHEBI:29105"/>
        <label>1</label>
    </ligand>
</feature>
<feature type="binding site" evidence="11">
    <location>
        <position position="293"/>
    </location>
    <ligand>
        <name>Zn(2+)</name>
        <dbReference type="ChEBI" id="CHEBI:29105"/>
        <label>1</label>
    </ligand>
</feature>
<keyword evidence="3 11" id="KW-0479">Metal-binding</keyword>
<name>A0A2H0WW18_9BACT</name>
<evidence type="ECO:0000256" key="8">
    <source>
        <dbReference type="ARBA" id="ARBA00022840"/>
    </source>
</evidence>
<proteinExistence type="inferred from homology"/>
<dbReference type="GO" id="GO:0006302">
    <property type="term" value="P:double-strand break repair"/>
    <property type="evidence" value="ECO:0007669"/>
    <property type="project" value="InterPro"/>
</dbReference>
<dbReference type="InterPro" id="IPR040498">
    <property type="entry name" value="PriA_CRR"/>
</dbReference>
<feature type="domain" description="Primosomal protein N C-terminal" evidence="13">
    <location>
        <begin position="480"/>
        <end position="571"/>
    </location>
</feature>
<dbReference type="InterPro" id="IPR041222">
    <property type="entry name" value="PriA_3primeBD"/>
</dbReference>
<dbReference type="Gene3D" id="3.40.50.300">
    <property type="entry name" value="P-loop containing nucleotide triphosphate hydrolases"/>
    <property type="match status" value="2"/>
</dbReference>
<dbReference type="InterPro" id="IPR041236">
    <property type="entry name" value="PriA_C"/>
</dbReference>
<feature type="binding site" evidence="11">
    <location>
        <position position="333"/>
    </location>
    <ligand>
        <name>Zn(2+)</name>
        <dbReference type="ChEBI" id="CHEBI:29105"/>
        <label>1</label>
    </ligand>
</feature>
<comment type="caution">
    <text evidence="11">As this protein does not have any detectable helicase domains, it probably does not have helicase activity.</text>
</comment>
<evidence type="ECO:0000256" key="7">
    <source>
        <dbReference type="ARBA" id="ARBA00022833"/>
    </source>
</evidence>
<evidence type="ECO:0000256" key="9">
    <source>
        <dbReference type="ARBA" id="ARBA00023125"/>
    </source>
</evidence>
<dbReference type="GO" id="GO:1990077">
    <property type="term" value="C:primosome complex"/>
    <property type="evidence" value="ECO:0007669"/>
    <property type="project" value="UniProtKB-UniRule"/>
</dbReference>
<dbReference type="AlphaFoldDB" id="A0A2H0WW18"/>
<keyword evidence="5" id="KW-0378">Hydrolase</keyword>
<dbReference type="InterPro" id="IPR042115">
    <property type="entry name" value="PriA_3primeBD_sf"/>
</dbReference>
<evidence type="ECO:0000313" key="16">
    <source>
        <dbReference type="Proteomes" id="UP000229080"/>
    </source>
</evidence>
<sequence>MGSLVLIPLNKKIVVGAVIETKNLSGQKMALRRADFELKGVAKILTPLPVLDEKQLQLAQWIHRYYWCPLGAAIKMMLPEKIQNPRFKSQNYDLKNETRNKTEQKLILVPEINLIDKLVQQYKTGDAILLHSQLTDKQYFENWLKVKTGEAKTIIGTRIALFAPFVNLKEIIIEEEHSPHYKAQQTPRFHTRETATTLSKLWNAQIIFKSRTPSIETTWLGENKKIILQSSATNANEPKIVVVDLRNELKEENFSIFSRELQEGLGSILEKKMQAILFINRRGASGALLCRECGYISKCKNCDAPLIYHLQPPRLTCHHCGHSENSPILCPNCHGAKIKFLSAGTQKAETEFKKLFPTATISRMDSDVAKEEKTAGEIIKNFNNGKTQVLVGTQILFSGALEKVPLAAMIIADTLFHLPDFRSNERTFRTINQLGELTEKKLIIQTYSPQNSAIRAAAEGSYEMFYQEEIKDRQLLSYPPFSQLIKLTYKHKNNKQAEQQAKILAERIKQQLLNLKLSPLVIILGPSPAFIPKIRNQYIWQIVLKSRVENLEERNKILQTVPPGWIIDVDPIMII</sequence>
<reference evidence="16" key="1">
    <citation type="submission" date="2017-09" db="EMBL/GenBank/DDBJ databases">
        <title>Depth-based differentiation of microbial function through sediment-hosted aquifers and enrichment of novel symbionts in the deep terrestrial subsurface.</title>
        <authorList>
            <person name="Probst A.J."/>
            <person name="Ladd B."/>
            <person name="Jarett J.K."/>
            <person name="Geller-Mcgrath D.E."/>
            <person name="Sieber C.M.K."/>
            <person name="Emerson J.B."/>
            <person name="Anantharaman K."/>
            <person name="Thomas B.C."/>
            <person name="Malmstrom R."/>
            <person name="Stieglmeier M."/>
            <person name="Klingl A."/>
            <person name="Woyke T."/>
            <person name="Ryan C.M."/>
            <person name="Banfield J.F."/>
        </authorList>
    </citation>
    <scope>NUCLEOTIDE SEQUENCE [LARGE SCALE GENOMIC DNA]</scope>
</reference>
<keyword evidence="1 11" id="KW-0639">Primosome</keyword>
<feature type="binding site" evidence="11">
    <location>
        <position position="317"/>
    </location>
    <ligand>
        <name>Zn(2+)</name>
        <dbReference type="ChEBI" id="CHEBI:29105"/>
        <label>2</label>
    </ligand>
</feature>
<evidence type="ECO:0000256" key="6">
    <source>
        <dbReference type="ARBA" id="ARBA00022806"/>
    </source>
</evidence>
<evidence type="ECO:0000256" key="3">
    <source>
        <dbReference type="ARBA" id="ARBA00022723"/>
    </source>
</evidence>
<comment type="cofactor">
    <cofactor evidence="11">
        <name>Zn(2+)</name>
        <dbReference type="ChEBI" id="CHEBI:29105"/>
    </cofactor>
    <text evidence="11">Binds 2 zinc ions per subunit.</text>
</comment>
<feature type="domain" description="Primosomal protein N' 3' DNA-binding" evidence="12">
    <location>
        <begin position="2"/>
        <end position="79"/>
    </location>
</feature>
<dbReference type="SUPFAM" id="SSF52540">
    <property type="entry name" value="P-loop containing nucleoside triphosphate hydrolases"/>
    <property type="match status" value="2"/>
</dbReference>
<evidence type="ECO:0000256" key="2">
    <source>
        <dbReference type="ARBA" id="ARBA00022705"/>
    </source>
</evidence>
<organism evidence="15 16">
    <name type="scientific">Candidatus Portnoybacteria bacterium CG09_land_8_20_14_0_10_44_13</name>
    <dbReference type="NCBI Taxonomy" id="1974811"/>
    <lineage>
        <taxon>Bacteria</taxon>
        <taxon>Candidatus Portnoyibacteriota</taxon>
    </lineage>
</organism>
<keyword evidence="10" id="KW-0413">Isomerase</keyword>
<dbReference type="GO" id="GO:0008270">
    <property type="term" value="F:zinc ion binding"/>
    <property type="evidence" value="ECO:0007669"/>
    <property type="project" value="UniProtKB-UniRule"/>
</dbReference>
<dbReference type="Pfam" id="PF17764">
    <property type="entry name" value="PriA_3primeBD"/>
    <property type="match status" value="1"/>
</dbReference>
<dbReference type="GO" id="GO:0016787">
    <property type="term" value="F:hydrolase activity"/>
    <property type="evidence" value="ECO:0007669"/>
    <property type="project" value="UniProtKB-KW"/>
</dbReference>
<keyword evidence="6" id="KW-0347">Helicase</keyword>
<evidence type="ECO:0000256" key="5">
    <source>
        <dbReference type="ARBA" id="ARBA00022801"/>
    </source>
</evidence>
<feature type="binding site" evidence="11">
    <location>
        <position position="290"/>
    </location>
    <ligand>
        <name>Zn(2+)</name>
        <dbReference type="ChEBI" id="CHEBI:29105"/>
        <label>1</label>
    </ligand>
</feature>
<accession>A0A2H0WW18</accession>
<dbReference type="GO" id="GO:0006310">
    <property type="term" value="P:DNA recombination"/>
    <property type="evidence" value="ECO:0007669"/>
    <property type="project" value="InterPro"/>
</dbReference>